<dbReference type="InterPro" id="IPR009061">
    <property type="entry name" value="DNA-bd_dom_put_sf"/>
</dbReference>
<keyword evidence="3" id="KW-1185">Reference proteome</keyword>
<accession>A0ABW4BVW8</accession>
<proteinExistence type="predicted"/>
<comment type="caution">
    <text evidence="2">The sequence shown here is derived from an EMBL/GenBank/DDBJ whole genome shotgun (WGS) entry which is preliminary data.</text>
</comment>
<dbReference type="Proteomes" id="UP001597188">
    <property type="component" value="Unassembled WGS sequence"/>
</dbReference>
<name>A0ABW4BVW8_9LACO</name>
<reference evidence="3" key="1">
    <citation type="journal article" date="2019" name="Int. J. Syst. Evol. Microbiol.">
        <title>The Global Catalogue of Microorganisms (GCM) 10K type strain sequencing project: providing services to taxonomists for standard genome sequencing and annotation.</title>
        <authorList>
            <consortium name="The Broad Institute Genomics Platform"/>
            <consortium name="The Broad Institute Genome Sequencing Center for Infectious Disease"/>
            <person name="Wu L."/>
            <person name="Ma J."/>
        </authorList>
    </citation>
    <scope>NUCLEOTIDE SEQUENCE [LARGE SCALE GENOMIC DNA]</scope>
    <source>
        <strain evidence="3">CCM 8931</strain>
    </source>
</reference>
<evidence type="ECO:0000313" key="3">
    <source>
        <dbReference type="Proteomes" id="UP001597188"/>
    </source>
</evidence>
<dbReference type="Pfam" id="PF12728">
    <property type="entry name" value="HTH_17"/>
    <property type="match status" value="1"/>
</dbReference>
<organism evidence="2 3">
    <name type="scientific">Lactiplantibacillus songbeiensis</name>
    <dbReference type="NCBI Taxonomy" id="2559920"/>
    <lineage>
        <taxon>Bacteria</taxon>
        <taxon>Bacillati</taxon>
        <taxon>Bacillota</taxon>
        <taxon>Bacilli</taxon>
        <taxon>Lactobacillales</taxon>
        <taxon>Lactobacillaceae</taxon>
        <taxon>Lactiplantibacillus</taxon>
    </lineage>
</organism>
<dbReference type="InterPro" id="IPR041657">
    <property type="entry name" value="HTH_17"/>
</dbReference>
<gene>
    <name evidence="2" type="ORF">ACFQ5L_00100</name>
</gene>
<evidence type="ECO:0000259" key="1">
    <source>
        <dbReference type="Pfam" id="PF12728"/>
    </source>
</evidence>
<dbReference type="EMBL" id="JBHTOJ010000001">
    <property type="protein sequence ID" value="MFD1419361.1"/>
    <property type="molecule type" value="Genomic_DNA"/>
</dbReference>
<dbReference type="RefSeq" id="WP_137635628.1">
    <property type="nucleotide sequence ID" value="NZ_BJDL01000024.1"/>
</dbReference>
<dbReference type="SUPFAM" id="SSF46955">
    <property type="entry name" value="Putative DNA-binding domain"/>
    <property type="match status" value="1"/>
</dbReference>
<protein>
    <submittedName>
        <fullName evidence="2">Helix-turn-helix domain-containing protein</fullName>
    </submittedName>
</protein>
<evidence type="ECO:0000313" key="2">
    <source>
        <dbReference type="EMBL" id="MFD1419361.1"/>
    </source>
</evidence>
<feature type="domain" description="Helix-turn-helix" evidence="1">
    <location>
        <begin position="42"/>
        <end position="89"/>
    </location>
</feature>
<sequence length="96" mass="10638">MSEQLQVILPDKQAKSLQSFVYNLVSDSVETAKRDAGVSQKWLRKGQAAKYCGVSSNTFSSWIKEDGLPAHVIHGTTLFNKRDLDAFILHNGSITN</sequence>